<organism evidence="3 4">
    <name type="scientific">Vitis vinifera</name>
    <name type="common">Grape</name>
    <dbReference type="NCBI Taxonomy" id="29760"/>
    <lineage>
        <taxon>Eukaryota</taxon>
        <taxon>Viridiplantae</taxon>
        <taxon>Streptophyta</taxon>
        <taxon>Embryophyta</taxon>
        <taxon>Tracheophyta</taxon>
        <taxon>Spermatophyta</taxon>
        <taxon>Magnoliopsida</taxon>
        <taxon>eudicotyledons</taxon>
        <taxon>Gunneridae</taxon>
        <taxon>Pentapetalae</taxon>
        <taxon>rosids</taxon>
        <taxon>Vitales</taxon>
        <taxon>Vitaceae</taxon>
        <taxon>Viteae</taxon>
        <taxon>Vitis</taxon>
    </lineage>
</organism>
<name>A0A438KIA2_VITVI</name>
<comment type="caution">
    <text evidence="3">The sequence shown here is derived from an EMBL/GenBank/DDBJ whole genome shotgun (WGS) entry which is preliminary data.</text>
</comment>
<evidence type="ECO:0000256" key="1">
    <source>
        <dbReference type="ARBA" id="ARBA00004454"/>
    </source>
</evidence>
<dbReference type="InterPro" id="IPR023201">
    <property type="entry name" value="SecY_dom_sf"/>
</dbReference>
<dbReference type="Proteomes" id="UP000288805">
    <property type="component" value="Unassembled WGS sequence"/>
</dbReference>
<evidence type="ECO:0000313" key="4">
    <source>
        <dbReference type="Proteomes" id="UP000288805"/>
    </source>
</evidence>
<gene>
    <name evidence="3" type="primary">SCY2_1</name>
    <name evidence="3" type="ORF">CK203_002648</name>
</gene>
<sequence length="155" mass="17340">MYTDATSPLHAVTVPTRISRRPPSCSSRYKVFCHFLCLDCEFSSFYHSAGGAVSWWPYILAVLGVFTIVTMWAVVVTEGCRKIKLQYYGFKLASATRDDSPITEVEPYIPFNINPSGMQPVLTTAYLLAFPSILARLFHPVSTLSIHVIDLSISR</sequence>
<keyword evidence="2" id="KW-1133">Transmembrane helix</keyword>
<dbReference type="Pfam" id="PF00344">
    <property type="entry name" value="SecY"/>
    <property type="match status" value="1"/>
</dbReference>
<accession>A0A438KIA2</accession>
<dbReference type="AlphaFoldDB" id="A0A438KIA2"/>
<proteinExistence type="predicted"/>
<evidence type="ECO:0000256" key="2">
    <source>
        <dbReference type="SAM" id="Phobius"/>
    </source>
</evidence>
<dbReference type="Gene3D" id="1.10.3370.10">
    <property type="entry name" value="SecY subunit domain"/>
    <property type="match status" value="1"/>
</dbReference>
<dbReference type="GO" id="GO:0015031">
    <property type="term" value="P:protein transport"/>
    <property type="evidence" value="ECO:0007669"/>
    <property type="project" value="InterPro"/>
</dbReference>
<keyword evidence="2" id="KW-0812">Transmembrane</keyword>
<protein>
    <submittedName>
        <fullName evidence="3">Preprotein translocase subunit SCY2, chloroplastic</fullName>
    </submittedName>
</protein>
<dbReference type="InterPro" id="IPR002208">
    <property type="entry name" value="SecY/SEC61-alpha"/>
</dbReference>
<dbReference type="SUPFAM" id="SSF103491">
    <property type="entry name" value="Preprotein translocase SecY subunit"/>
    <property type="match status" value="1"/>
</dbReference>
<reference evidence="3 4" key="1">
    <citation type="journal article" date="2018" name="PLoS Genet.">
        <title>Population sequencing reveals clonal diversity and ancestral inbreeding in the grapevine cultivar Chardonnay.</title>
        <authorList>
            <person name="Roach M.J."/>
            <person name="Johnson D.L."/>
            <person name="Bohlmann J."/>
            <person name="van Vuuren H.J."/>
            <person name="Jones S.J."/>
            <person name="Pretorius I.S."/>
            <person name="Schmidt S.A."/>
            <person name="Borneman A.R."/>
        </authorList>
    </citation>
    <scope>NUCLEOTIDE SEQUENCE [LARGE SCALE GENOMIC DNA]</scope>
    <source>
        <strain evidence="4">cv. Chardonnay</strain>
        <tissue evidence="3">Leaf</tissue>
    </source>
</reference>
<feature type="transmembrane region" description="Helical" evidence="2">
    <location>
        <begin position="55"/>
        <end position="76"/>
    </location>
</feature>
<evidence type="ECO:0000313" key="3">
    <source>
        <dbReference type="EMBL" id="RVX20936.1"/>
    </source>
</evidence>
<keyword evidence="2" id="KW-0472">Membrane</keyword>
<dbReference type="EMBL" id="QGNW01000006">
    <property type="protein sequence ID" value="RVX20936.1"/>
    <property type="molecule type" value="Genomic_DNA"/>
</dbReference>
<comment type="subcellular location">
    <subcellularLocation>
        <location evidence="1">Plastid</location>
        <location evidence="1">Chloroplast thylakoid membrane</location>
        <topology evidence="1">Multi-pass membrane protein</topology>
    </subcellularLocation>
</comment>
<dbReference type="GO" id="GO:0009535">
    <property type="term" value="C:chloroplast thylakoid membrane"/>
    <property type="evidence" value="ECO:0007669"/>
    <property type="project" value="UniProtKB-SubCell"/>
</dbReference>